<feature type="region of interest" description="Disordered" evidence="1">
    <location>
        <begin position="278"/>
        <end position="300"/>
    </location>
</feature>
<dbReference type="OrthoDB" id="77601at2759"/>
<evidence type="ECO:0000313" key="3">
    <source>
        <dbReference type="Proteomes" id="UP000242877"/>
    </source>
</evidence>
<dbReference type="EMBL" id="AZGZ01000020">
    <property type="protein sequence ID" value="KZZ89518.1"/>
    <property type="molecule type" value="Genomic_DNA"/>
</dbReference>
<dbReference type="InterPro" id="IPR000246">
    <property type="entry name" value="Peptidase_T2"/>
</dbReference>
<dbReference type="GO" id="GO:0004298">
    <property type="term" value="F:threonine-type endopeptidase activity"/>
    <property type="evidence" value="ECO:0007669"/>
    <property type="project" value="InterPro"/>
</dbReference>
<dbReference type="SUPFAM" id="SSF56235">
    <property type="entry name" value="N-terminal nucleophile aminohydrolases (Ntn hydrolases)"/>
    <property type="match status" value="1"/>
</dbReference>
<dbReference type="InterPro" id="IPR037464">
    <property type="entry name" value="Taspase1"/>
</dbReference>
<dbReference type="PANTHER" id="PTHR10188">
    <property type="entry name" value="L-ASPARAGINASE"/>
    <property type="match status" value="1"/>
</dbReference>
<reference evidence="2 3" key="1">
    <citation type="journal article" date="2016" name="Genome Biol. Evol.">
        <title>Divergent and convergent evolution of fungal pathogenicity.</title>
        <authorList>
            <person name="Shang Y."/>
            <person name="Xiao G."/>
            <person name="Zheng P."/>
            <person name="Cen K."/>
            <person name="Zhan S."/>
            <person name="Wang C."/>
        </authorList>
    </citation>
    <scope>NUCLEOTIDE SEQUENCE [LARGE SCALE GENOMIC DNA]</scope>
    <source>
        <strain evidence="2 3">ARSEF 7405</strain>
    </source>
</reference>
<organism evidence="2 3">
    <name type="scientific">Ascosphaera apis ARSEF 7405</name>
    <dbReference type="NCBI Taxonomy" id="392613"/>
    <lineage>
        <taxon>Eukaryota</taxon>
        <taxon>Fungi</taxon>
        <taxon>Dikarya</taxon>
        <taxon>Ascomycota</taxon>
        <taxon>Pezizomycotina</taxon>
        <taxon>Eurotiomycetes</taxon>
        <taxon>Eurotiomycetidae</taxon>
        <taxon>Onygenales</taxon>
        <taxon>Ascosphaeraceae</taxon>
        <taxon>Ascosphaera</taxon>
    </lineage>
</organism>
<protein>
    <submittedName>
        <fullName evidence="2">Threonine aspartase 1</fullName>
    </submittedName>
</protein>
<dbReference type="PANTHER" id="PTHR10188:SF8">
    <property type="entry name" value="THREONINE ASPARTASE 1"/>
    <property type="match status" value="1"/>
</dbReference>
<dbReference type="GO" id="GO:0051604">
    <property type="term" value="P:protein maturation"/>
    <property type="evidence" value="ECO:0007669"/>
    <property type="project" value="TreeGrafter"/>
</dbReference>
<keyword evidence="3" id="KW-1185">Reference proteome</keyword>
<dbReference type="InterPro" id="IPR029055">
    <property type="entry name" value="Ntn_hydrolases_N"/>
</dbReference>
<proteinExistence type="predicted"/>
<sequence length="333" mass="36162">MNPGNRCAIFVHGGAGYHSKEAEADHLRACRSASILAMAILKSGGTAVDAVEAAIKNLEDNELTNAGYGSNLTLTGNVECDATIIDHLGRSGSVGAVSNIKNPISLARVILDNSMRPRPIGLLPPNFLAGPGAAEYAYEHGFPILPNDFLVSPASKRSYEKHMNELQEEQKKRKEAEKEEEMNGFKYPLSPKNYSRWAGVPQSTFDAHQCTPQMPGAFSQSPTYMNGYLQPMEHTYGEPLQNQPPDYRFFIDGGGPPACGDGTKSVKVCASHHHCELDNSKSARPNTTTHGCPDAMHKVDKTQNTQPVTNLSEANLSFFNSNSDQGPQMQLSQ</sequence>
<comment type="caution">
    <text evidence="2">The sequence shown here is derived from an EMBL/GenBank/DDBJ whole genome shotgun (WGS) entry which is preliminary data.</text>
</comment>
<dbReference type="GO" id="GO:0005737">
    <property type="term" value="C:cytoplasm"/>
    <property type="evidence" value="ECO:0007669"/>
    <property type="project" value="TreeGrafter"/>
</dbReference>
<dbReference type="CDD" id="cd04514">
    <property type="entry name" value="Taspase1_like"/>
    <property type="match status" value="1"/>
</dbReference>
<dbReference type="Pfam" id="PF01112">
    <property type="entry name" value="Asparaginase_2"/>
    <property type="match status" value="1"/>
</dbReference>
<evidence type="ECO:0000256" key="1">
    <source>
        <dbReference type="SAM" id="MobiDB-lite"/>
    </source>
</evidence>
<name>A0A167X1I7_9EURO</name>
<accession>A0A167X1I7</accession>
<evidence type="ECO:0000313" key="2">
    <source>
        <dbReference type="EMBL" id="KZZ89518.1"/>
    </source>
</evidence>
<feature type="region of interest" description="Disordered" evidence="1">
    <location>
        <begin position="161"/>
        <end position="182"/>
    </location>
</feature>
<gene>
    <name evidence="2" type="ORF">AAP_04273</name>
</gene>
<dbReference type="AlphaFoldDB" id="A0A167X1I7"/>
<dbReference type="VEuPathDB" id="FungiDB:AAP_04273"/>
<dbReference type="Proteomes" id="UP000242877">
    <property type="component" value="Unassembled WGS sequence"/>
</dbReference>